<feature type="chain" id="PRO_5038358031" evidence="1">
    <location>
        <begin position="25"/>
        <end position="128"/>
    </location>
</feature>
<gene>
    <name evidence="2" type="ORF">GCM10010269_80150</name>
</gene>
<dbReference type="RefSeq" id="WP_190154233.1">
    <property type="nucleotide sequence ID" value="NZ_BMTL01000060.1"/>
</dbReference>
<dbReference type="Proteomes" id="UP000606194">
    <property type="component" value="Unassembled WGS sequence"/>
</dbReference>
<reference evidence="2" key="2">
    <citation type="submission" date="2020-09" db="EMBL/GenBank/DDBJ databases">
        <authorList>
            <person name="Sun Q."/>
            <person name="Ohkuma M."/>
        </authorList>
    </citation>
    <scope>NUCLEOTIDE SEQUENCE</scope>
    <source>
        <strain evidence="2">JCM 4386</strain>
    </source>
</reference>
<evidence type="ECO:0000313" key="2">
    <source>
        <dbReference type="EMBL" id="GGS29446.1"/>
    </source>
</evidence>
<keyword evidence="1" id="KW-0732">Signal</keyword>
<protein>
    <submittedName>
        <fullName evidence="2">Uncharacterized protein</fullName>
    </submittedName>
</protein>
<accession>A0A918GDD8</accession>
<keyword evidence="3" id="KW-1185">Reference proteome</keyword>
<proteinExistence type="predicted"/>
<comment type="caution">
    <text evidence="2">The sequence shown here is derived from an EMBL/GenBank/DDBJ whole genome shotgun (WGS) entry which is preliminary data.</text>
</comment>
<feature type="signal peptide" evidence="1">
    <location>
        <begin position="1"/>
        <end position="24"/>
    </location>
</feature>
<evidence type="ECO:0000256" key="1">
    <source>
        <dbReference type="SAM" id="SignalP"/>
    </source>
</evidence>
<organism evidence="2 3">
    <name type="scientific">Streptomyces humidus</name>
    <dbReference type="NCBI Taxonomy" id="52259"/>
    <lineage>
        <taxon>Bacteria</taxon>
        <taxon>Bacillati</taxon>
        <taxon>Actinomycetota</taxon>
        <taxon>Actinomycetes</taxon>
        <taxon>Kitasatosporales</taxon>
        <taxon>Streptomycetaceae</taxon>
        <taxon>Streptomyces</taxon>
    </lineage>
</organism>
<name>A0A918GDD8_9ACTN</name>
<evidence type="ECO:0000313" key="3">
    <source>
        <dbReference type="Proteomes" id="UP000606194"/>
    </source>
</evidence>
<reference evidence="2" key="1">
    <citation type="journal article" date="2014" name="Int. J. Syst. Evol. Microbiol.">
        <title>Complete genome sequence of Corynebacterium casei LMG S-19264T (=DSM 44701T), isolated from a smear-ripened cheese.</title>
        <authorList>
            <consortium name="US DOE Joint Genome Institute (JGI-PGF)"/>
            <person name="Walter F."/>
            <person name="Albersmeier A."/>
            <person name="Kalinowski J."/>
            <person name="Ruckert C."/>
        </authorList>
    </citation>
    <scope>NUCLEOTIDE SEQUENCE</scope>
    <source>
        <strain evidence="2">JCM 4386</strain>
    </source>
</reference>
<dbReference type="AlphaFoldDB" id="A0A918GDD8"/>
<dbReference type="EMBL" id="BMTL01000060">
    <property type="protein sequence ID" value="GGS29446.1"/>
    <property type="molecule type" value="Genomic_DNA"/>
</dbReference>
<sequence>MFKTRLKKLSVALSVLGLAISGVAATQGTAQAASYGWVYISFPKWLGNCPNATVKGIQAYTDHWSTNWDMGDDLVYGKVALGQRNTVIGNLFCKRPNGGYYQTVARYDVVPTRNRQTVWVGTAGWTRN</sequence>